<feature type="non-terminal residue" evidence="1">
    <location>
        <position position="1"/>
    </location>
</feature>
<sequence length="104" mass="12232">PPLFFHVRPNFHHDRAYSRNRFDVLTFCHKNRFVDLTQKRMSLGQSGRPLMIDSLHTQRFSLLREMIQSSSDIDPCVCAQKLLTKSKMPTYRCMSVARGRRLCC</sequence>
<protein>
    <submittedName>
        <fullName evidence="1">Uncharacterized protein</fullName>
    </submittedName>
</protein>
<gene>
    <name evidence="1" type="ORF">GBAR_LOCUS29753</name>
</gene>
<keyword evidence="2" id="KW-1185">Reference proteome</keyword>
<reference evidence="1" key="1">
    <citation type="submission" date="2023-03" db="EMBL/GenBank/DDBJ databases">
        <authorList>
            <person name="Steffen K."/>
            <person name="Cardenas P."/>
        </authorList>
    </citation>
    <scope>NUCLEOTIDE SEQUENCE</scope>
</reference>
<evidence type="ECO:0000313" key="2">
    <source>
        <dbReference type="Proteomes" id="UP001174909"/>
    </source>
</evidence>
<dbReference type="AlphaFoldDB" id="A0AA35XJV8"/>
<proteinExistence type="predicted"/>
<dbReference type="Proteomes" id="UP001174909">
    <property type="component" value="Unassembled WGS sequence"/>
</dbReference>
<organism evidence="1 2">
    <name type="scientific">Geodia barretti</name>
    <name type="common">Barrett's horny sponge</name>
    <dbReference type="NCBI Taxonomy" id="519541"/>
    <lineage>
        <taxon>Eukaryota</taxon>
        <taxon>Metazoa</taxon>
        <taxon>Porifera</taxon>
        <taxon>Demospongiae</taxon>
        <taxon>Heteroscleromorpha</taxon>
        <taxon>Tetractinellida</taxon>
        <taxon>Astrophorina</taxon>
        <taxon>Geodiidae</taxon>
        <taxon>Geodia</taxon>
    </lineage>
</organism>
<accession>A0AA35XJV8</accession>
<evidence type="ECO:0000313" key="1">
    <source>
        <dbReference type="EMBL" id="CAI8054535.1"/>
    </source>
</evidence>
<comment type="caution">
    <text evidence="1">The sequence shown here is derived from an EMBL/GenBank/DDBJ whole genome shotgun (WGS) entry which is preliminary data.</text>
</comment>
<name>A0AA35XJV8_GEOBA</name>
<dbReference type="EMBL" id="CASHTH010004192">
    <property type="protein sequence ID" value="CAI8054535.1"/>
    <property type="molecule type" value="Genomic_DNA"/>
</dbReference>
<feature type="non-terminal residue" evidence="1">
    <location>
        <position position="104"/>
    </location>
</feature>